<protein>
    <submittedName>
        <fullName evidence="1">Uncharacterized protein</fullName>
    </submittedName>
</protein>
<dbReference type="AlphaFoldDB" id="A0A9W8IB25"/>
<dbReference type="OrthoDB" id="5541851at2759"/>
<keyword evidence="2" id="KW-1185">Reference proteome</keyword>
<accession>A0A9W8IB25</accession>
<gene>
    <name evidence="1" type="ORF">IWW36_000371</name>
</gene>
<dbReference type="EMBL" id="JANBUW010000004">
    <property type="protein sequence ID" value="KAJ2852229.1"/>
    <property type="molecule type" value="Genomic_DNA"/>
</dbReference>
<organism evidence="1 2">
    <name type="scientific">Coemansia brasiliensis</name>
    <dbReference type="NCBI Taxonomy" id="2650707"/>
    <lineage>
        <taxon>Eukaryota</taxon>
        <taxon>Fungi</taxon>
        <taxon>Fungi incertae sedis</taxon>
        <taxon>Zoopagomycota</taxon>
        <taxon>Kickxellomycotina</taxon>
        <taxon>Kickxellomycetes</taxon>
        <taxon>Kickxellales</taxon>
        <taxon>Kickxellaceae</taxon>
        <taxon>Coemansia</taxon>
    </lineage>
</organism>
<reference evidence="1" key="1">
    <citation type="submission" date="2022-07" db="EMBL/GenBank/DDBJ databases">
        <title>Phylogenomic reconstructions and comparative analyses of Kickxellomycotina fungi.</title>
        <authorList>
            <person name="Reynolds N.K."/>
            <person name="Stajich J.E."/>
            <person name="Barry K."/>
            <person name="Grigoriev I.V."/>
            <person name="Crous P."/>
            <person name="Smith M.E."/>
        </authorList>
    </citation>
    <scope>NUCLEOTIDE SEQUENCE</scope>
    <source>
        <strain evidence="1">NRRL 1566</strain>
    </source>
</reference>
<name>A0A9W8IB25_9FUNG</name>
<proteinExistence type="predicted"/>
<dbReference type="Proteomes" id="UP001139887">
    <property type="component" value="Unassembled WGS sequence"/>
</dbReference>
<comment type="caution">
    <text evidence="1">The sequence shown here is derived from an EMBL/GenBank/DDBJ whole genome shotgun (WGS) entry which is preliminary data.</text>
</comment>
<evidence type="ECO:0000313" key="2">
    <source>
        <dbReference type="Proteomes" id="UP001139887"/>
    </source>
</evidence>
<sequence length="108" mass="11863">SSVNALSNDQRWSIAELAHRINGVKMGSFEETKLFRSLAVALNDRTALEAMLTDPDSASYKAGLISLAQAVKLYAWIGRDDQALMQTLQSVANRLKALLTQETLVWGP</sequence>
<evidence type="ECO:0000313" key="1">
    <source>
        <dbReference type="EMBL" id="KAJ2852229.1"/>
    </source>
</evidence>
<feature type="non-terminal residue" evidence="1">
    <location>
        <position position="1"/>
    </location>
</feature>